<organism evidence="2 3">
    <name type="scientific">Mytilus coruscus</name>
    <name type="common">Sea mussel</name>
    <dbReference type="NCBI Taxonomy" id="42192"/>
    <lineage>
        <taxon>Eukaryota</taxon>
        <taxon>Metazoa</taxon>
        <taxon>Spiralia</taxon>
        <taxon>Lophotrochozoa</taxon>
        <taxon>Mollusca</taxon>
        <taxon>Bivalvia</taxon>
        <taxon>Autobranchia</taxon>
        <taxon>Pteriomorphia</taxon>
        <taxon>Mytilida</taxon>
        <taxon>Mytiloidea</taxon>
        <taxon>Mytilidae</taxon>
        <taxon>Mytilinae</taxon>
        <taxon>Mytilus</taxon>
    </lineage>
</organism>
<gene>
    <name evidence="2" type="ORF">MCOR_55019</name>
</gene>
<feature type="chain" id="PRO_5026650232" evidence="1">
    <location>
        <begin position="22"/>
        <end position="173"/>
    </location>
</feature>
<evidence type="ECO:0000313" key="2">
    <source>
        <dbReference type="EMBL" id="CAC5423009.1"/>
    </source>
</evidence>
<dbReference type="AlphaFoldDB" id="A0A6J8EQX4"/>
<accession>A0A6J8EQX4</accession>
<dbReference type="OrthoDB" id="6100670at2759"/>
<evidence type="ECO:0000256" key="1">
    <source>
        <dbReference type="SAM" id="SignalP"/>
    </source>
</evidence>
<sequence>MCLVFLKQILLLIVIIDIGMGIQCPDSSQWKLRAKGICKPLEPWYYCLFDENSLKYKEFCRNKQDFHKPGYKYVLSGNINGKPCNEVRFQPFKFKTDGNSRCVFQKSLCTEAGQVDFNNGTTVSDSTCRCDFTRGYAFVSTPKDLCFCVPSNEDCSCFKKPCRENEILTPGKF</sequence>
<evidence type="ECO:0000313" key="3">
    <source>
        <dbReference type="Proteomes" id="UP000507470"/>
    </source>
</evidence>
<keyword evidence="1" id="KW-0732">Signal</keyword>
<name>A0A6J8EQX4_MYTCO</name>
<keyword evidence="3" id="KW-1185">Reference proteome</keyword>
<proteinExistence type="predicted"/>
<feature type="signal peptide" evidence="1">
    <location>
        <begin position="1"/>
        <end position="21"/>
    </location>
</feature>
<protein>
    <submittedName>
        <fullName evidence="2">Uncharacterized protein</fullName>
    </submittedName>
</protein>
<dbReference type="Proteomes" id="UP000507470">
    <property type="component" value="Unassembled WGS sequence"/>
</dbReference>
<dbReference type="EMBL" id="CACVKT020009705">
    <property type="protein sequence ID" value="CAC5423009.1"/>
    <property type="molecule type" value="Genomic_DNA"/>
</dbReference>
<reference evidence="2 3" key="1">
    <citation type="submission" date="2020-06" db="EMBL/GenBank/DDBJ databases">
        <authorList>
            <person name="Li R."/>
            <person name="Bekaert M."/>
        </authorList>
    </citation>
    <scope>NUCLEOTIDE SEQUENCE [LARGE SCALE GENOMIC DNA]</scope>
    <source>
        <strain evidence="3">wild</strain>
    </source>
</reference>